<dbReference type="EMBL" id="MLAK01000422">
    <property type="protein sequence ID" value="OHT14085.1"/>
    <property type="molecule type" value="Genomic_DNA"/>
</dbReference>
<dbReference type="SUPFAM" id="SSF52058">
    <property type="entry name" value="L domain-like"/>
    <property type="match status" value="1"/>
</dbReference>
<dbReference type="Pfam" id="PF14580">
    <property type="entry name" value="LRR_9"/>
    <property type="match status" value="1"/>
</dbReference>
<dbReference type="RefSeq" id="XP_068367221.1">
    <property type="nucleotide sequence ID" value="XM_068498486.1"/>
</dbReference>
<accession>A0A1J4KX10</accession>
<dbReference type="PROSITE" id="PS51450">
    <property type="entry name" value="LRR"/>
    <property type="match status" value="1"/>
</dbReference>
<gene>
    <name evidence="1" type="ORF">TRFO_15617</name>
</gene>
<dbReference type="OrthoDB" id="1517790at2759"/>
<dbReference type="InterPro" id="IPR001611">
    <property type="entry name" value="Leu-rich_rpt"/>
</dbReference>
<dbReference type="InterPro" id="IPR042655">
    <property type="entry name" value="LRC72"/>
</dbReference>
<dbReference type="GeneID" id="94833190"/>
<dbReference type="InterPro" id="IPR032675">
    <property type="entry name" value="LRR_dom_sf"/>
</dbReference>
<organism evidence="1 2">
    <name type="scientific">Tritrichomonas foetus</name>
    <dbReference type="NCBI Taxonomy" id="1144522"/>
    <lineage>
        <taxon>Eukaryota</taxon>
        <taxon>Metamonada</taxon>
        <taxon>Parabasalia</taxon>
        <taxon>Tritrichomonadida</taxon>
        <taxon>Tritrichomonadidae</taxon>
        <taxon>Tritrichomonas</taxon>
    </lineage>
</organism>
<evidence type="ECO:0000313" key="1">
    <source>
        <dbReference type="EMBL" id="OHT14085.1"/>
    </source>
</evidence>
<evidence type="ECO:0000313" key="2">
    <source>
        <dbReference type="Proteomes" id="UP000179807"/>
    </source>
</evidence>
<dbReference type="Proteomes" id="UP000179807">
    <property type="component" value="Unassembled WGS sequence"/>
</dbReference>
<dbReference type="PANTHER" id="PTHR46759">
    <property type="entry name" value="LEUCINE-RICH REPEAT-CONTAINING PROTEIN 72"/>
    <property type="match status" value="1"/>
</dbReference>
<dbReference type="Gene3D" id="3.80.10.10">
    <property type="entry name" value="Ribonuclease Inhibitor"/>
    <property type="match status" value="1"/>
</dbReference>
<dbReference type="SMART" id="SM00365">
    <property type="entry name" value="LRR_SD22"/>
    <property type="match status" value="3"/>
</dbReference>
<comment type="caution">
    <text evidence="1">The sequence shown here is derived from an EMBL/GenBank/DDBJ whole genome shotgun (WGS) entry which is preliminary data.</text>
</comment>
<reference evidence="1" key="1">
    <citation type="submission" date="2016-10" db="EMBL/GenBank/DDBJ databases">
        <authorList>
            <person name="Benchimol M."/>
            <person name="Almeida L.G."/>
            <person name="Vasconcelos A.T."/>
            <person name="Perreira-Neves A."/>
            <person name="Rosa I.A."/>
            <person name="Tasca T."/>
            <person name="Bogo M.R."/>
            <person name="de Souza W."/>
        </authorList>
    </citation>
    <scope>NUCLEOTIDE SEQUENCE [LARGE SCALE GENOMIC DNA]</scope>
    <source>
        <strain evidence="1">K</strain>
    </source>
</reference>
<dbReference type="AlphaFoldDB" id="A0A1J4KX10"/>
<dbReference type="PANTHER" id="PTHR46759:SF1">
    <property type="entry name" value="LEUCINE-RICH REPEAT-CONTAINING PROTEIN 72"/>
    <property type="match status" value="1"/>
</dbReference>
<dbReference type="VEuPathDB" id="TrichDB:TRFO_15617"/>
<keyword evidence="2" id="KW-1185">Reference proteome</keyword>
<protein>
    <recommendedName>
        <fullName evidence="3">Leucine Rich Repeat family protein</fullName>
    </recommendedName>
</protein>
<sequence length="363" mass="42552">MFRLHQGPFIDLIKQSNTTPNETEEIVIGRNKISEITPVDLFPFHNLQYLYIPYNNLSKLENLEHNFRLKLIDARHNKIRDINLSQQLYLEELYLAGNKLQNLETTIQKISHIRNLKILDLQDNPLSLERGYRQYIINTFADLKILDGHEITKIEKKKRDIHLQIRHKNQTSRISNYSRAHPSDLSNNNFTSKISSHQNSNNTMNNNTINYNDMNNNNNMNMNISNNMSSLSNTNKGCASSRRRPKSILQCLKEKPISEADLIVKKKVELIRVKREEQKEREYLEQTAISRRRKEEFEAAAKIKVAPFPEGLDFLAKANRIAAEKEKKKEERRRGNTILYIKPKNKDYKPINIGERLFIDITV</sequence>
<evidence type="ECO:0008006" key="3">
    <source>
        <dbReference type="Google" id="ProtNLM"/>
    </source>
</evidence>
<proteinExistence type="predicted"/>
<name>A0A1J4KX10_9EUKA</name>